<feature type="transmembrane region" description="Helical" evidence="11">
    <location>
        <begin position="12"/>
        <end position="35"/>
    </location>
</feature>
<dbReference type="PANTHER" id="PTHR33446">
    <property type="entry name" value="PROTEIN TONB-RELATED"/>
    <property type="match status" value="1"/>
</dbReference>
<keyword evidence="3" id="KW-0813">Transport</keyword>
<gene>
    <name evidence="13" type="ORF">SAMN05216366_11634</name>
</gene>
<name>A0A1H0SA67_SELRU</name>
<evidence type="ECO:0000256" key="11">
    <source>
        <dbReference type="SAM" id="Phobius"/>
    </source>
</evidence>
<keyword evidence="6 11" id="KW-0812">Transmembrane</keyword>
<comment type="similarity">
    <text evidence="2">Belongs to the TonB family.</text>
</comment>
<dbReference type="InterPro" id="IPR037682">
    <property type="entry name" value="TonB_C"/>
</dbReference>
<evidence type="ECO:0000256" key="6">
    <source>
        <dbReference type="ARBA" id="ARBA00022692"/>
    </source>
</evidence>
<evidence type="ECO:0000256" key="3">
    <source>
        <dbReference type="ARBA" id="ARBA00022448"/>
    </source>
</evidence>
<dbReference type="InterPro" id="IPR006260">
    <property type="entry name" value="TonB/TolA_C"/>
</dbReference>
<keyword evidence="5" id="KW-0997">Cell inner membrane</keyword>
<dbReference type="GO" id="GO:0015031">
    <property type="term" value="P:protein transport"/>
    <property type="evidence" value="ECO:0007669"/>
    <property type="project" value="UniProtKB-KW"/>
</dbReference>
<sequence length="267" mass="27317">MRQEQKAELKAWAFSLGLHGVLFVLVALSGLFLLVKPVQEAEPVEVALLEDDGAAGGGNAGGGSPAPAQIPAVPPMEVTMPTQNLPQIQESYTQEPQKQQEYRRQHQQAAENVATATAANIGNTAGANKTDAGGAGNGKGTAAGAGQAGQGTGSGAGSGSSTGNGSGTGAGNHPASSERVAARCTYRPSPAYPESLRQQGVEGSVRVLILVAEDDSIEAVEVVKSSGYPAMDAAAVSAARGCRFQMNGRRGRYTTTYGFQLTDGDDW</sequence>
<feature type="compositionally biased region" description="Gly residues" evidence="10">
    <location>
        <begin position="133"/>
        <end position="170"/>
    </location>
</feature>
<evidence type="ECO:0000313" key="13">
    <source>
        <dbReference type="EMBL" id="SDP38555.1"/>
    </source>
</evidence>
<keyword evidence="8 11" id="KW-1133">Transmembrane helix</keyword>
<feature type="region of interest" description="Disordered" evidence="10">
    <location>
        <begin position="132"/>
        <end position="180"/>
    </location>
</feature>
<dbReference type="Gene3D" id="3.30.1150.10">
    <property type="match status" value="1"/>
</dbReference>
<dbReference type="EMBL" id="FNJQ01000016">
    <property type="protein sequence ID" value="SDP38555.1"/>
    <property type="molecule type" value="Genomic_DNA"/>
</dbReference>
<dbReference type="Proteomes" id="UP000182412">
    <property type="component" value="Unassembled WGS sequence"/>
</dbReference>
<evidence type="ECO:0000256" key="9">
    <source>
        <dbReference type="ARBA" id="ARBA00023136"/>
    </source>
</evidence>
<comment type="subcellular location">
    <subcellularLocation>
        <location evidence="1">Cell inner membrane</location>
        <topology evidence="1">Single-pass membrane protein</topology>
        <orientation evidence="1">Periplasmic side</orientation>
    </subcellularLocation>
</comment>
<evidence type="ECO:0000256" key="7">
    <source>
        <dbReference type="ARBA" id="ARBA00022927"/>
    </source>
</evidence>
<evidence type="ECO:0000256" key="1">
    <source>
        <dbReference type="ARBA" id="ARBA00004383"/>
    </source>
</evidence>
<evidence type="ECO:0000256" key="10">
    <source>
        <dbReference type="SAM" id="MobiDB-lite"/>
    </source>
</evidence>
<keyword evidence="9 11" id="KW-0472">Membrane</keyword>
<evidence type="ECO:0000313" key="14">
    <source>
        <dbReference type="Proteomes" id="UP000182412"/>
    </source>
</evidence>
<keyword evidence="4" id="KW-1003">Cell membrane</keyword>
<evidence type="ECO:0000256" key="4">
    <source>
        <dbReference type="ARBA" id="ARBA00022475"/>
    </source>
</evidence>
<evidence type="ECO:0000256" key="2">
    <source>
        <dbReference type="ARBA" id="ARBA00006555"/>
    </source>
</evidence>
<evidence type="ECO:0000256" key="5">
    <source>
        <dbReference type="ARBA" id="ARBA00022519"/>
    </source>
</evidence>
<proteinExistence type="inferred from homology"/>
<dbReference type="SUPFAM" id="SSF74653">
    <property type="entry name" value="TolA/TonB C-terminal domain"/>
    <property type="match status" value="1"/>
</dbReference>
<evidence type="ECO:0000256" key="8">
    <source>
        <dbReference type="ARBA" id="ARBA00022989"/>
    </source>
</evidence>
<organism evidence="13 14">
    <name type="scientific">Selenomonas ruminantium</name>
    <dbReference type="NCBI Taxonomy" id="971"/>
    <lineage>
        <taxon>Bacteria</taxon>
        <taxon>Bacillati</taxon>
        <taxon>Bacillota</taxon>
        <taxon>Negativicutes</taxon>
        <taxon>Selenomonadales</taxon>
        <taxon>Selenomonadaceae</taxon>
        <taxon>Selenomonas</taxon>
    </lineage>
</organism>
<dbReference type="OrthoDB" id="1683332at2"/>
<feature type="region of interest" description="Disordered" evidence="10">
    <location>
        <begin position="93"/>
        <end position="112"/>
    </location>
</feature>
<dbReference type="InterPro" id="IPR051045">
    <property type="entry name" value="TonB-dependent_transducer"/>
</dbReference>
<keyword evidence="7" id="KW-0653">Protein transport</keyword>
<reference evidence="13 14" key="1">
    <citation type="submission" date="2016-10" db="EMBL/GenBank/DDBJ databases">
        <authorList>
            <person name="de Groot N.N."/>
        </authorList>
    </citation>
    <scope>NUCLEOTIDE SEQUENCE [LARGE SCALE GENOMIC DNA]</scope>
    <source>
        <strain evidence="13 14">S137</strain>
    </source>
</reference>
<dbReference type="GO" id="GO:0005886">
    <property type="term" value="C:plasma membrane"/>
    <property type="evidence" value="ECO:0007669"/>
    <property type="project" value="UniProtKB-SubCell"/>
</dbReference>
<dbReference type="GO" id="GO:0055085">
    <property type="term" value="P:transmembrane transport"/>
    <property type="evidence" value="ECO:0007669"/>
    <property type="project" value="InterPro"/>
</dbReference>
<dbReference type="RefSeq" id="WP_074572351.1">
    <property type="nucleotide sequence ID" value="NZ_FNJQ01000016.1"/>
</dbReference>
<protein>
    <submittedName>
        <fullName evidence="13">TonB family C-terminal domain-containing protein</fullName>
    </submittedName>
</protein>
<dbReference type="AlphaFoldDB" id="A0A1H0SA67"/>
<dbReference type="PROSITE" id="PS52015">
    <property type="entry name" value="TONB_CTD"/>
    <property type="match status" value="1"/>
</dbReference>
<dbReference type="NCBIfam" id="TIGR01352">
    <property type="entry name" value="tonB_Cterm"/>
    <property type="match status" value="1"/>
</dbReference>
<feature type="domain" description="TonB C-terminal" evidence="12">
    <location>
        <begin position="177"/>
        <end position="267"/>
    </location>
</feature>
<evidence type="ECO:0000259" key="12">
    <source>
        <dbReference type="PROSITE" id="PS52015"/>
    </source>
</evidence>
<dbReference type="Pfam" id="PF03544">
    <property type="entry name" value="TonB_C"/>
    <property type="match status" value="1"/>
</dbReference>
<accession>A0A1H0SA67</accession>